<evidence type="ECO:0000256" key="3">
    <source>
        <dbReference type="ARBA" id="ARBA00022723"/>
    </source>
</evidence>
<evidence type="ECO:0000313" key="8">
    <source>
        <dbReference type="Proteomes" id="UP000199448"/>
    </source>
</evidence>
<dbReference type="InterPro" id="IPR013154">
    <property type="entry name" value="ADH-like_N"/>
</dbReference>
<evidence type="ECO:0000256" key="1">
    <source>
        <dbReference type="ARBA" id="ARBA00001947"/>
    </source>
</evidence>
<dbReference type="GO" id="GO:0046872">
    <property type="term" value="F:metal ion binding"/>
    <property type="evidence" value="ECO:0007669"/>
    <property type="project" value="UniProtKB-KW"/>
</dbReference>
<evidence type="ECO:0000256" key="4">
    <source>
        <dbReference type="ARBA" id="ARBA00022833"/>
    </source>
</evidence>
<proteinExistence type="inferred from homology"/>
<evidence type="ECO:0000256" key="2">
    <source>
        <dbReference type="ARBA" id="ARBA00008072"/>
    </source>
</evidence>
<evidence type="ECO:0000259" key="6">
    <source>
        <dbReference type="Pfam" id="PF08240"/>
    </source>
</evidence>
<comment type="cofactor">
    <cofactor evidence="1">
        <name>Zn(2+)</name>
        <dbReference type="ChEBI" id="CHEBI:29105"/>
    </cofactor>
</comment>
<dbReference type="InterPro" id="IPR036291">
    <property type="entry name" value="NAD(P)-bd_dom_sf"/>
</dbReference>
<evidence type="ECO:0000313" key="7">
    <source>
        <dbReference type="EMBL" id="SEE83220.1"/>
    </source>
</evidence>
<name>A0A1H5M235_9FLAO</name>
<evidence type="ECO:0000256" key="5">
    <source>
        <dbReference type="ARBA" id="ARBA00023002"/>
    </source>
</evidence>
<gene>
    <name evidence="7" type="ORF">SAMN04488034_102518</name>
</gene>
<dbReference type="Proteomes" id="UP000199448">
    <property type="component" value="Unassembled WGS sequence"/>
</dbReference>
<dbReference type="SUPFAM" id="SSF50129">
    <property type="entry name" value="GroES-like"/>
    <property type="match status" value="1"/>
</dbReference>
<dbReference type="AlphaFoldDB" id="A0A1H5M235"/>
<dbReference type="InterPro" id="IPR014187">
    <property type="entry name" value="ADH_Zn_typ-2"/>
</dbReference>
<dbReference type="Gene3D" id="3.40.50.720">
    <property type="entry name" value="NAD(P)-binding Rossmann-like Domain"/>
    <property type="match status" value="1"/>
</dbReference>
<protein>
    <submittedName>
        <fullName evidence="7">Alcohol dehydrogenase, propanol-preferring</fullName>
    </submittedName>
</protein>
<dbReference type="EMBL" id="FNUG01000002">
    <property type="protein sequence ID" value="SEE83220.1"/>
    <property type="molecule type" value="Genomic_DNA"/>
</dbReference>
<sequence>MELMKAMVLDGVKDLEKCGEPLRLAELPVPEPGEGEVLIKVKVCGVCHTELDEIEGRTAPAFYPIVPGHQAVGKIIKTGKGVDESELGKRVGVAWIFSACGKCRFCREGRENLCDDFKATGRDAHGGYAEYMTASAKYVHLIPYAFSDAQAAPLLCAGAIGYRSILISGLKNGENLGLTGFGASAHLVFKMVKARYPDSPVYVFTRSEKERKFALQLGADWAGGISDISPERMHKIIDTTPAWEPMVQALGNLEKGGKLVINAIRKEVKDRNSLLQLDYPQHLWLEKQIQSVANVTANDVKEFLQLAAGAGIKPEYQEFSLEKANEALLELKGGKIKGAKVLRISE</sequence>
<dbReference type="PANTHER" id="PTHR42940:SF8">
    <property type="entry name" value="VACUOLAR PROTEIN SORTING-ASSOCIATED PROTEIN 11"/>
    <property type="match status" value="1"/>
</dbReference>
<reference evidence="7 8" key="1">
    <citation type="submission" date="2016-10" db="EMBL/GenBank/DDBJ databases">
        <authorList>
            <person name="de Groot N.N."/>
        </authorList>
    </citation>
    <scope>NUCLEOTIDE SEQUENCE [LARGE SCALE GENOMIC DNA]</scope>
    <source>
        <strain evidence="7 8">DSM 23553</strain>
    </source>
</reference>
<dbReference type="RefSeq" id="WP_218124603.1">
    <property type="nucleotide sequence ID" value="NZ_FNGG01000002.1"/>
</dbReference>
<keyword evidence="8" id="KW-1185">Reference proteome</keyword>
<keyword evidence="5" id="KW-0560">Oxidoreductase</keyword>
<accession>A0A1H5M235</accession>
<dbReference type="SUPFAM" id="SSF51735">
    <property type="entry name" value="NAD(P)-binding Rossmann-fold domains"/>
    <property type="match status" value="1"/>
</dbReference>
<dbReference type="STRING" id="390640.SAMN04488034_102518"/>
<dbReference type="Gene3D" id="3.90.180.10">
    <property type="entry name" value="Medium-chain alcohol dehydrogenases, catalytic domain"/>
    <property type="match status" value="1"/>
</dbReference>
<keyword evidence="3" id="KW-0479">Metal-binding</keyword>
<comment type="similarity">
    <text evidence="2">Belongs to the zinc-containing alcohol dehydrogenase family.</text>
</comment>
<dbReference type="InterPro" id="IPR011032">
    <property type="entry name" value="GroES-like_sf"/>
</dbReference>
<dbReference type="CDD" id="cd08298">
    <property type="entry name" value="CAD2"/>
    <property type="match status" value="1"/>
</dbReference>
<dbReference type="GO" id="GO:0004022">
    <property type="term" value="F:alcohol dehydrogenase (NAD+) activity"/>
    <property type="evidence" value="ECO:0007669"/>
    <property type="project" value="TreeGrafter"/>
</dbReference>
<dbReference type="GO" id="GO:0005737">
    <property type="term" value="C:cytoplasm"/>
    <property type="evidence" value="ECO:0007669"/>
    <property type="project" value="TreeGrafter"/>
</dbReference>
<organism evidence="7 8">
    <name type="scientific">Salinimicrobium catena</name>
    <dbReference type="NCBI Taxonomy" id="390640"/>
    <lineage>
        <taxon>Bacteria</taxon>
        <taxon>Pseudomonadati</taxon>
        <taxon>Bacteroidota</taxon>
        <taxon>Flavobacteriia</taxon>
        <taxon>Flavobacteriales</taxon>
        <taxon>Flavobacteriaceae</taxon>
        <taxon>Salinimicrobium</taxon>
    </lineage>
</organism>
<feature type="domain" description="Alcohol dehydrogenase-like N-terminal" evidence="6">
    <location>
        <begin position="33"/>
        <end position="143"/>
    </location>
</feature>
<dbReference type="Pfam" id="PF08240">
    <property type="entry name" value="ADH_N"/>
    <property type="match status" value="1"/>
</dbReference>
<keyword evidence="4" id="KW-0862">Zinc</keyword>
<dbReference type="PANTHER" id="PTHR42940">
    <property type="entry name" value="ALCOHOL DEHYDROGENASE 1-RELATED"/>
    <property type="match status" value="1"/>
</dbReference>